<evidence type="ECO:0008006" key="3">
    <source>
        <dbReference type="Google" id="ProtNLM"/>
    </source>
</evidence>
<dbReference type="EMBL" id="SDPW01000001">
    <property type="protein sequence ID" value="RXZ54684.1"/>
    <property type="molecule type" value="Genomic_DNA"/>
</dbReference>
<accession>A0A4Q2K4Z8</accession>
<organism evidence="1 2">
    <name type="scientific">Senegalimassilia faecalis</name>
    <dbReference type="NCBI Taxonomy" id="2509433"/>
    <lineage>
        <taxon>Bacteria</taxon>
        <taxon>Bacillati</taxon>
        <taxon>Actinomycetota</taxon>
        <taxon>Coriobacteriia</taxon>
        <taxon>Coriobacteriales</taxon>
        <taxon>Coriobacteriaceae</taxon>
        <taxon>Senegalimassilia</taxon>
    </lineage>
</organism>
<proteinExistence type="predicted"/>
<keyword evidence="2" id="KW-1185">Reference proteome</keyword>
<sequence length="145" mass="16391">MATATQLREAFVKELRREGMKFELLSEEENIVVIPVKTRGVKFIVFVDFDEDGDEADTVNFVEPSIARVVDAAKIPEIIVKLNQVNSDYRFAKCYLNDARDRVACDYNLIVDERNAGPVCVRALRIVVSCASRYIEELGDLVKTS</sequence>
<evidence type="ECO:0000313" key="1">
    <source>
        <dbReference type="EMBL" id="RXZ54684.1"/>
    </source>
</evidence>
<evidence type="ECO:0000313" key="2">
    <source>
        <dbReference type="Proteomes" id="UP000293345"/>
    </source>
</evidence>
<dbReference type="InterPro" id="IPR019660">
    <property type="entry name" value="Put_sensory_transdc_reg_YbjN"/>
</dbReference>
<dbReference type="RefSeq" id="WP_129425305.1">
    <property type="nucleotide sequence ID" value="NZ_DBFAJO010000038.1"/>
</dbReference>
<name>A0A4Q2K4Z8_9ACTN</name>
<dbReference type="Proteomes" id="UP000293345">
    <property type="component" value="Unassembled WGS sequence"/>
</dbReference>
<dbReference type="AlphaFoldDB" id="A0A4Q2K4Z8"/>
<dbReference type="OrthoDB" id="17797at84999"/>
<protein>
    <recommendedName>
        <fullName evidence="3">YbjN domain-containing protein</fullName>
    </recommendedName>
</protein>
<dbReference type="Pfam" id="PF10722">
    <property type="entry name" value="YbjN"/>
    <property type="match status" value="1"/>
</dbReference>
<reference evidence="1 2" key="1">
    <citation type="submission" date="2019-01" db="EMBL/GenBank/DDBJ databases">
        <title>Senegalimassilia sp. nov. KGMB04484 isolated human feces.</title>
        <authorList>
            <person name="Han K.-I."/>
            <person name="Kim J.-S."/>
            <person name="Lee K.C."/>
            <person name="Suh M.K."/>
            <person name="Eom M.K."/>
            <person name="Lee J.H."/>
            <person name="Park S.-H."/>
            <person name="Kang S.W."/>
            <person name="Park J.-E."/>
            <person name="Oh B.S."/>
            <person name="Yu S.Y."/>
            <person name="Choi S.-H."/>
            <person name="Lee D.H."/>
            <person name="Yoon H."/>
            <person name="Kim B.-Y."/>
            <person name="Lee J.H."/>
            <person name="Lee J.-S."/>
        </authorList>
    </citation>
    <scope>NUCLEOTIDE SEQUENCE [LARGE SCALE GENOMIC DNA]</scope>
    <source>
        <strain evidence="1 2">KGMB04484</strain>
    </source>
</reference>
<gene>
    <name evidence="1" type="ORF">ET524_09460</name>
</gene>
<comment type="caution">
    <text evidence="1">The sequence shown here is derived from an EMBL/GenBank/DDBJ whole genome shotgun (WGS) entry which is preliminary data.</text>
</comment>